<dbReference type="InterPro" id="IPR016039">
    <property type="entry name" value="Thiolase-like"/>
</dbReference>
<evidence type="ECO:0000313" key="2">
    <source>
        <dbReference type="EMBL" id="MCF4141786.1"/>
    </source>
</evidence>
<dbReference type="NCBIfam" id="NF040746">
    <property type="entry name" value="reduct_C_beta"/>
    <property type="match status" value="1"/>
</dbReference>
<dbReference type="SUPFAM" id="SSF53901">
    <property type="entry name" value="Thiolase-like"/>
    <property type="match status" value="1"/>
</dbReference>
<keyword evidence="3" id="KW-1185">Reference proteome</keyword>
<gene>
    <name evidence="2" type="ORF">L2W38_03000</name>
</gene>
<proteinExistence type="predicted"/>
<evidence type="ECO:0000313" key="3">
    <source>
        <dbReference type="Proteomes" id="UP001200430"/>
    </source>
</evidence>
<accession>A0ABS9EKP6</accession>
<organism evidence="2 3">
    <name type="scientific">Dethiosulfovibrio marinus</name>
    <dbReference type="NCBI Taxonomy" id="133532"/>
    <lineage>
        <taxon>Bacteria</taxon>
        <taxon>Thermotogati</taxon>
        <taxon>Synergistota</taxon>
        <taxon>Synergistia</taxon>
        <taxon>Synergistales</taxon>
        <taxon>Dethiosulfovibrionaceae</taxon>
        <taxon>Dethiosulfovibrio</taxon>
    </lineage>
</organism>
<name>A0ABS9EKP6_9BACT</name>
<reference evidence="2 3" key="1">
    <citation type="submission" date="2022-01" db="EMBL/GenBank/DDBJ databases">
        <title>Dethiosulfovibrio faecalis sp. nov., a novel proteolytic, non-sulfur-reducing bacterium isolated from a marine aquaculture solid waste bioreactor.</title>
        <authorList>
            <person name="Grabowski S."/>
            <person name="Apolinario E."/>
            <person name="Schneider N."/>
            <person name="Marshall C.W."/>
            <person name="Sowers K.R."/>
        </authorList>
    </citation>
    <scope>NUCLEOTIDE SEQUENCE [LARGE SCALE GENOMIC DNA]</scope>
    <source>
        <strain evidence="2 3">DSM 12537</strain>
    </source>
</reference>
<dbReference type="Pfam" id="PF19364">
    <property type="entry name" value="DUF5940"/>
    <property type="match status" value="1"/>
</dbReference>
<dbReference type="InterPro" id="IPR045984">
    <property type="entry name" value="DUF5940"/>
</dbReference>
<comment type="caution">
    <text evidence="2">The sequence shown here is derived from an EMBL/GenBank/DDBJ whole genome shotgun (WGS) entry which is preliminary data.</text>
</comment>
<protein>
    <submittedName>
        <fullName evidence="2">DUF5940 domain-containing protein</fullName>
    </submittedName>
</protein>
<feature type="domain" description="DUF5940" evidence="1">
    <location>
        <begin position="348"/>
        <end position="510"/>
    </location>
</feature>
<dbReference type="RefSeq" id="WP_236098510.1">
    <property type="nucleotide sequence ID" value="NZ_JAKGUD010000002.1"/>
</dbReference>
<sequence>MSRVAIKGSAYCLQHTPELGLHYGNTPHVERHSHGETDYLKKLPEHAQSFEEAKDYAPNMAYIGTLPLEDLENQAKPMYENRLSGADRYGKFGEIMPEDEFIGLMDICDVFDLVWLEKDFAASVKKKLSDHKFMTESMLARLEEGRDRAEIEADCDEKHGALPLYFDGKIVGCVRKGHEVDENLSAHVLLENIASKSSAVLSLLHLLQNTGMKAEEVDFVIECSEEGAGDMCQRAGGNFAKAIAEIVGCKNASGCDVRGFCAGPVNAMIAGASQVAAEARSNVVVLAGGAVPKLYMNSKDHVKKELPALEDCLGSFAVLITPCDGVSPEMRLDAIGKHTVGAGASPQAVTQALTWEPLQKVGLDLADVDKFGAELHIPEITLPAGAGDVPMANIKMIAALAVMKKSIEKANMMNFVKEKGLPGFAHTQGHIPAGAPFIGQAAEWIKDGKIKRAMIIGKGSLFLARLTNLADGASFLIETPASADSVAAVSKDDVKNILLEALSEISDSLTK</sequence>
<evidence type="ECO:0000259" key="1">
    <source>
        <dbReference type="Pfam" id="PF19364"/>
    </source>
</evidence>
<dbReference type="Gene3D" id="3.40.47.10">
    <property type="match status" value="1"/>
</dbReference>
<dbReference type="Proteomes" id="UP001200430">
    <property type="component" value="Unassembled WGS sequence"/>
</dbReference>
<dbReference type="EMBL" id="JAKGUD010000002">
    <property type="protein sequence ID" value="MCF4141786.1"/>
    <property type="molecule type" value="Genomic_DNA"/>
</dbReference>